<dbReference type="Proteomes" id="UP000831921">
    <property type="component" value="Chromosome"/>
</dbReference>
<accession>A0ABY5MY07</accession>
<proteinExistence type="predicted"/>
<dbReference type="Pfam" id="PF10067">
    <property type="entry name" value="DUF2306"/>
    <property type="match status" value="1"/>
</dbReference>
<organism evidence="2 3">
    <name type="scientific">Sphingomonas glaciei</name>
    <dbReference type="NCBI Taxonomy" id="2938948"/>
    <lineage>
        <taxon>Bacteria</taxon>
        <taxon>Pseudomonadati</taxon>
        <taxon>Pseudomonadota</taxon>
        <taxon>Alphaproteobacteria</taxon>
        <taxon>Sphingomonadales</taxon>
        <taxon>Sphingomonadaceae</taxon>
        <taxon>Sphingomonas</taxon>
    </lineage>
</organism>
<keyword evidence="1" id="KW-0812">Transmembrane</keyword>
<keyword evidence="1" id="KW-0472">Membrane</keyword>
<dbReference type="InterPro" id="IPR018750">
    <property type="entry name" value="DUF2306_membrane"/>
</dbReference>
<feature type="transmembrane region" description="Helical" evidence="1">
    <location>
        <begin position="89"/>
        <end position="108"/>
    </location>
</feature>
<feature type="transmembrane region" description="Helical" evidence="1">
    <location>
        <begin position="20"/>
        <end position="43"/>
    </location>
</feature>
<dbReference type="RefSeq" id="WP_249505107.1">
    <property type="nucleotide sequence ID" value="NZ_CP097253.1"/>
</dbReference>
<gene>
    <name evidence="2" type="ORF">M1K48_06935</name>
</gene>
<sequence length="208" mass="23228">MDQPATSTKRTYRHARVDAWIGAAAVSSAVFIWLIAVPAFGPARQAAHIGHVPMLWAHVAGGIVMLFAGAVALRIGMTREWFRWHKGAGYTYLLWGTLASVTALVRSFDVGHSPGMATGVLAVVWLMFSAMAYRAVRNRRFDQHRDWMIRSYVAAWTFVFCRFWSRSAPEALQPIEADMLWLAWVGPLLITEVMLQWSRGTASAKSSC</sequence>
<dbReference type="EMBL" id="CP097253">
    <property type="protein sequence ID" value="UUR09340.1"/>
    <property type="molecule type" value="Genomic_DNA"/>
</dbReference>
<evidence type="ECO:0000256" key="1">
    <source>
        <dbReference type="SAM" id="Phobius"/>
    </source>
</evidence>
<evidence type="ECO:0000313" key="2">
    <source>
        <dbReference type="EMBL" id="UUR09340.1"/>
    </source>
</evidence>
<protein>
    <submittedName>
        <fullName evidence="2">DUF2306 domain-containing protein</fullName>
    </submittedName>
</protein>
<reference evidence="2 3" key="1">
    <citation type="submission" date="2022-05" db="EMBL/GenBank/DDBJ databases">
        <title>S8-45 Sphingomonas ultraviolaceadurans.</title>
        <authorList>
            <person name="Liu Y."/>
        </authorList>
    </citation>
    <scope>NUCLEOTIDE SEQUENCE [LARGE SCALE GENOMIC DNA]</scope>
    <source>
        <strain evidence="2 3">S8-45</strain>
    </source>
</reference>
<name>A0ABY5MY07_9SPHN</name>
<feature type="transmembrane region" description="Helical" evidence="1">
    <location>
        <begin position="55"/>
        <end position="77"/>
    </location>
</feature>
<keyword evidence="3" id="KW-1185">Reference proteome</keyword>
<evidence type="ECO:0000313" key="3">
    <source>
        <dbReference type="Proteomes" id="UP000831921"/>
    </source>
</evidence>
<keyword evidence="1" id="KW-1133">Transmembrane helix</keyword>
<feature type="transmembrane region" description="Helical" evidence="1">
    <location>
        <begin position="114"/>
        <end position="135"/>
    </location>
</feature>